<evidence type="ECO:0000313" key="3">
    <source>
        <dbReference type="Proteomes" id="UP000186583"/>
    </source>
</evidence>
<organism evidence="2 3">
    <name type="scientific">Colletotrichum chlorophyti</name>
    <dbReference type="NCBI Taxonomy" id="708187"/>
    <lineage>
        <taxon>Eukaryota</taxon>
        <taxon>Fungi</taxon>
        <taxon>Dikarya</taxon>
        <taxon>Ascomycota</taxon>
        <taxon>Pezizomycotina</taxon>
        <taxon>Sordariomycetes</taxon>
        <taxon>Hypocreomycetidae</taxon>
        <taxon>Glomerellales</taxon>
        <taxon>Glomerellaceae</taxon>
        <taxon>Colletotrichum</taxon>
    </lineage>
</organism>
<evidence type="ECO:0000313" key="2">
    <source>
        <dbReference type="EMBL" id="OLN87179.1"/>
    </source>
</evidence>
<proteinExistence type="predicted"/>
<feature type="chain" id="PRO_5013203467" evidence="1">
    <location>
        <begin position="22"/>
        <end position="109"/>
    </location>
</feature>
<sequence>MQITASAALLVLSAFSPLASAAGCSRVNRPAAFSYTVTADGVPDVPGICGGLWDNLKRFSACRVSVPNCGGAGGDLEWRFNAGVGCNGGIVESAWWEATKSKYGSVNCP</sequence>
<dbReference type="EMBL" id="MPGH01000101">
    <property type="protein sequence ID" value="OLN87179.1"/>
    <property type="molecule type" value="Genomic_DNA"/>
</dbReference>
<accession>A0A1Q8RS77</accession>
<name>A0A1Q8RS77_9PEZI</name>
<gene>
    <name evidence="2" type="ORF">CCHL11_03589</name>
</gene>
<dbReference type="OrthoDB" id="4788795at2759"/>
<keyword evidence="1" id="KW-0732">Signal</keyword>
<reference evidence="2 3" key="1">
    <citation type="submission" date="2016-11" db="EMBL/GenBank/DDBJ databases">
        <title>Draft Genome Assembly of Colletotrichum chlorophyti a pathogen of herbaceous plants.</title>
        <authorList>
            <person name="Gan P."/>
            <person name="Narusaka M."/>
            <person name="Tsushima A."/>
            <person name="Narusaka Y."/>
            <person name="Takano Y."/>
            <person name="Shirasu K."/>
        </authorList>
    </citation>
    <scope>NUCLEOTIDE SEQUENCE [LARGE SCALE GENOMIC DNA]</scope>
    <source>
        <strain evidence="2 3">NTL11</strain>
    </source>
</reference>
<protein>
    <submittedName>
        <fullName evidence="2">Uncharacterized protein</fullName>
    </submittedName>
</protein>
<evidence type="ECO:0000256" key="1">
    <source>
        <dbReference type="SAM" id="SignalP"/>
    </source>
</evidence>
<dbReference type="Proteomes" id="UP000186583">
    <property type="component" value="Unassembled WGS sequence"/>
</dbReference>
<comment type="caution">
    <text evidence="2">The sequence shown here is derived from an EMBL/GenBank/DDBJ whole genome shotgun (WGS) entry which is preliminary data.</text>
</comment>
<dbReference type="AlphaFoldDB" id="A0A1Q8RS77"/>
<keyword evidence="3" id="KW-1185">Reference proteome</keyword>
<feature type="signal peptide" evidence="1">
    <location>
        <begin position="1"/>
        <end position="21"/>
    </location>
</feature>